<proteinExistence type="predicted"/>
<sequence>MDPVQQSSSTNPEQYRLTSLPATYFDPAKNDPDGWTECILRPGMKEALLAQPGFPIRVPRPSSPAHRIGPIDGAGLGMFATRAIEAGDLIFAERPLLLGPGAWTYVLERDPGTDRMDMLFREWEEYMKVAVDRMDPAKQAAYRALSNAHLDDGSLPLVGILRTNGFSVTGVLRKVVPDLPKGEIHELTAIGEVLSRVNHSCRPNAHVRMDTHSLSLQLVALRPIASGEQVTVAYTDILAPYTTRKRKLAPYGFTCSCLSCADPVRSDRRRRTLALARRVLHREDFTVWLHPASGLSDEHMSGLLEEVREKIEAEGLWDTPMYAEYLMRMRDMYAALGKREELEKAALRVLEYASAHEGYIEPLVRKSAAIVHGHPGNCEFWDVRAKFRENPPPVDESLSEEELERMYKSKQDKEESDEKKEPDEKQQDQVKTDEGQEEGIQKQEQDNAQQQNLEQEAKTAMETTPTV</sequence>
<dbReference type="AlphaFoldDB" id="M2Q374"/>
<dbReference type="EMBL" id="KB445821">
    <property type="protein sequence ID" value="EMD31248.1"/>
    <property type="molecule type" value="Genomic_DNA"/>
</dbReference>
<dbReference type="PANTHER" id="PTHR47332:SF4">
    <property type="entry name" value="SET DOMAIN-CONTAINING PROTEIN 5"/>
    <property type="match status" value="1"/>
</dbReference>
<keyword evidence="4" id="KW-1185">Reference proteome</keyword>
<dbReference type="InterPro" id="IPR001214">
    <property type="entry name" value="SET_dom"/>
</dbReference>
<gene>
    <name evidence="3" type="ORF">CERSUDRAFT_60339</name>
</gene>
<dbReference type="STRING" id="914234.M2Q374"/>
<reference evidence="3 4" key="1">
    <citation type="journal article" date="2012" name="Proc. Natl. Acad. Sci. U.S.A.">
        <title>Comparative genomics of Ceriporiopsis subvermispora and Phanerochaete chrysosporium provide insight into selective ligninolysis.</title>
        <authorList>
            <person name="Fernandez-Fueyo E."/>
            <person name="Ruiz-Duenas F.J."/>
            <person name="Ferreira P."/>
            <person name="Floudas D."/>
            <person name="Hibbett D.S."/>
            <person name="Canessa P."/>
            <person name="Larrondo L.F."/>
            <person name="James T.Y."/>
            <person name="Seelenfreund D."/>
            <person name="Lobos S."/>
            <person name="Polanco R."/>
            <person name="Tello M."/>
            <person name="Honda Y."/>
            <person name="Watanabe T."/>
            <person name="Watanabe T."/>
            <person name="Ryu J.S."/>
            <person name="Kubicek C.P."/>
            <person name="Schmoll M."/>
            <person name="Gaskell J."/>
            <person name="Hammel K.E."/>
            <person name="St John F.J."/>
            <person name="Vanden Wymelenberg A."/>
            <person name="Sabat G."/>
            <person name="Splinter BonDurant S."/>
            <person name="Syed K."/>
            <person name="Yadav J.S."/>
            <person name="Doddapaneni H."/>
            <person name="Subramanian V."/>
            <person name="Lavin J.L."/>
            <person name="Oguiza J.A."/>
            <person name="Perez G."/>
            <person name="Pisabarro A.G."/>
            <person name="Ramirez L."/>
            <person name="Santoyo F."/>
            <person name="Master E."/>
            <person name="Coutinho P.M."/>
            <person name="Henrissat B."/>
            <person name="Lombard V."/>
            <person name="Magnuson J.K."/>
            <person name="Kuees U."/>
            <person name="Hori C."/>
            <person name="Igarashi K."/>
            <person name="Samejima M."/>
            <person name="Held B.W."/>
            <person name="Barry K.W."/>
            <person name="LaButti K.M."/>
            <person name="Lapidus A."/>
            <person name="Lindquist E.A."/>
            <person name="Lucas S.M."/>
            <person name="Riley R."/>
            <person name="Salamov A.A."/>
            <person name="Hoffmeister D."/>
            <person name="Schwenk D."/>
            <person name="Hadar Y."/>
            <person name="Yarden O."/>
            <person name="de Vries R.P."/>
            <person name="Wiebenga A."/>
            <person name="Stenlid J."/>
            <person name="Eastwood D."/>
            <person name="Grigoriev I.V."/>
            <person name="Berka R.M."/>
            <person name="Blanchette R.A."/>
            <person name="Kersten P."/>
            <person name="Martinez A.T."/>
            <person name="Vicuna R."/>
            <person name="Cullen D."/>
        </authorList>
    </citation>
    <scope>NUCLEOTIDE SEQUENCE [LARGE SCALE GENOMIC DNA]</scope>
    <source>
        <strain evidence="3 4">B</strain>
    </source>
</reference>
<protein>
    <recommendedName>
        <fullName evidence="2">SET domain-containing protein</fullName>
    </recommendedName>
</protein>
<evidence type="ECO:0000313" key="3">
    <source>
        <dbReference type="EMBL" id="EMD31248.1"/>
    </source>
</evidence>
<dbReference type="PANTHER" id="PTHR47332">
    <property type="entry name" value="SET DOMAIN-CONTAINING PROTEIN 5"/>
    <property type="match status" value="1"/>
</dbReference>
<dbReference type="PROSITE" id="PS50280">
    <property type="entry name" value="SET"/>
    <property type="match status" value="1"/>
</dbReference>
<dbReference type="Gene3D" id="1.10.220.160">
    <property type="match status" value="1"/>
</dbReference>
<feature type="region of interest" description="Disordered" evidence="1">
    <location>
        <begin position="390"/>
        <end position="467"/>
    </location>
</feature>
<evidence type="ECO:0000313" key="4">
    <source>
        <dbReference type="Proteomes" id="UP000016930"/>
    </source>
</evidence>
<dbReference type="SMART" id="SM00317">
    <property type="entry name" value="SET"/>
    <property type="match status" value="1"/>
</dbReference>
<dbReference type="Pfam" id="PF00856">
    <property type="entry name" value="SET"/>
    <property type="match status" value="1"/>
</dbReference>
<dbReference type="OrthoDB" id="265717at2759"/>
<dbReference type="CDD" id="cd20071">
    <property type="entry name" value="SET_SMYD"/>
    <property type="match status" value="1"/>
</dbReference>
<evidence type="ECO:0000259" key="2">
    <source>
        <dbReference type="PROSITE" id="PS50280"/>
    </source>
</evidence>
<dbReference type="HOGENOM" id="CLU_028281_2_1_1"/>
<evidence type="ECO:0000256" key="1">
    <source>
        <dbReference type="SAM" id="MobiDB-lite"/>
    </source>
</evidence>
<dbReference type="SUPFAM" id="SSF82199">
    <property type="entry name" value="SET domain"/>
    <property type="match status" value="1"/>
</dbReference>
<organism evidence="3 4">
    <name type="scientific">Ceriporiopsis subvermispora (strain B)</name>
    <name type="common">White-rot fungus</name>
    <name type="synonym">Gelatoporia subvermispora</name>
    <dbReference type="NCBI Taxonomy" id="914234"/>
    <lineage>
        <taxon>Eukaryota</taxon>
        <taxon>Fungi</taxon>
        <taxon>Dikarya</taxon>
        <taxon>Basidiomycota</taxon>
        <taxon>Agaricomycotina</taxon>
        <taxon>Agaricomycetes</taxon>
        <taxon>Polyporales</taxon>
        <taxon>Gelatoporiaceae</taxon>
        <taxon>Gelatoporia</taxon>
    </lineage>
</organism>
<dbReference type="InterPro" id="IPR053185">
    <property type="entry name" value="SET_domain_protein"/>
</dbReference>
<feature type="compositionally biased region" description="Basic and acidic residues" evidence="1">
    <location>
        <begin position="404"/>
        <end position="445"/>
    </location>
</feature>
<dbReference type="Proteomes" id="UP000016930">
    <property type="component" value="Unassembled WGS sequence"/>
</dbReference>
<feature type="domain" description="SET" evidence="2">
    <location>
        <begin position="64"/>
        <end position="235"/>
    </location>
</feature>
<name>M2Q374_CERS8</name>
<dbReference type="Gene3D" id="2.170.270.10">
    <property type="entry name" value="SET domain"/>
    <property type="match status" value="1"/>
</dbReference>
<accession>M2Q374</accession>
<dbReference type="InterPro" id="IPR046341">
    <property type="entry name" value="SET_dom_sf"/>
</dbReference>